<dbReference type="InterPro" id="IPR036188">
    <property type="entry name" value="FAD/NAD-bd_sf"/>
</dbReference>
<comment type="cofactor">
    <cofactor evidence="1">
        <name>FAD</name>
        <dbReference type="ChEBI" id="CHEBI:57692"/>
    </cofactor>
</comment>
<evidence type="ECO:0000256" key="1">
    <source>
        <dbReference type="ARBA" id="ARBA00001974"/>
    </source>
</evidence>
<dbReference type="InterPro" id="IPR002938">
    <property type="entry name" value="FAD-bd"/>
</dbReference>
<name>A0ABT1L4J4_9GAMM</name>
<keyword evidence="2" id="KW-0285">Flavoprotein</keyword>
<accession>A0ABT1L4J4</accession>
<evidence type="ECO:0000313" key="5">
    <source>
        <dbReference type="EMBL" id="MCP8352100.1"/>
    </source>
</evidence>
<keyword evidence="5" id="KW-0560">Oxidoreductase</keyword>
<organism evidence="5 6">
    <name type="scientific">Candidatus Synchoanobacter obligatus</name>
    <dbReference type="NCBI Taxonomy" id="2919597"/>
    <lineage>
        <taxon>Bacteria</taxon>
        <taxon>Pseudomonadati</taxon>
        <taxon>Pseudomonadota</taxon>
        <taxon>Gammaproteobacteria</taxon>
        <taxon>Candidatus Comchoanobacterales</taxon>
        <taxon>Candidatus Comchoanobacteraceae</taxon>
        <taxon>Candidatus Synchoanobacter</taxon>
    </lineage>
</organism>
<evidence type="ECO:0000256" key="2">
    <source>
        <dbReference type="ARBA" id="ARBA00022630"/>
    </source>
</evidence>
<keyword evidence="5" id="KW-0503">Monooxygenase</keyword>
<protein>
    <submittedName>
        <fullName evidence="5">FAD-dependent monooxygenase</fullName>
    </submittedName>
</protein>
<dbReference type="InterPro" id="IPR050641">
    <property type="entry name" value="RIFMO-like"/>
</dbReference>
<keyword evidence="6" id="KW-1185">Reference proteome</keyword>
<dbReference type="Gene3D" id="3.30.70.2450">
    <property type="match status" value="1"/>
</dbReference>
<feature type="domain" description="FAD-binding" evidence="4">
    <location>
        <begin position="4"/>
        <end position="268"/>
    </location>
</feature>
<gene>
    <name evidence="5" type="ORF">MKS91_02215</name>
</gene>
<dbReference type="Pfam" id="PF01494">
    <property type="entry name" value="FAD_binding_3"/>
    <property type="match status" value="1"/>
</dbReference>
<proteinExistence type="predicted"/>
<evidence type="ECO:0000256" key="3">
    <source>
        <dbReference type="ARBA" id="ARBA00022827"/>
    </source>
</evidence>
<dbReference type="PANTHER" id="PTHR43004:SF19">
    <property type="entry name" value="BINDING MONOOXYGENASE, PUTATIVE (JCVI)-RELATED"/>
    <property type="match status" value="1"/>
</dbReference>
<dbReference type="SUPFAM" id="SSF51905">
    <property type="entry name" value="FAD/NAD(P)-binding domain"/>
    <property type="match status" value="1"/>
</dbReference>
<dbReference type="PANTHER" id="PTHR43004">
    <property type="entry name" value="TRK SYSTEM POTASSIUM UPTAKE PROTEIN"/>
    <property type="match status" value="1"/>
</dbReference>
<evidence type="ECO:0000259" key="4">
    <source>
        <dbReference type="Pfam" id="PF01494"/>
    </source>
</evidence>
<evidence type="ECO:0000313" key="6">
    <source>
        <dbReference type="Proteomes" id="UP001320768"/>
    </source>
</evidence>
<dbReference type="GO" id="GO:0004497">
    <property type="term" value="F:monooxygenase activity"/>
    <property type="evidence" value="ECO:0007669"/>
    <property type="project" value="UniProtKB-KW"/>
</dbReference>
<sequence>MIHIIGGGPVGLIMERICQLKQWPHLLISPPNQTVGNKHFLLTEKSREFLEHIGFTLPVTQTYSQLKIRQKNTFSHISIEAKHYHSQALCYGIKQKHLEGSLASYSRPLQESVAALQPITEGFELKTQSKTLESSFLIGCDGYHSRTRNNLGIHHQTRGTYYCKVISGQIDGDHLLQKFSGDTTIGVIPGLHGTIILSSHKPLDLTPLSRRILQDMVGFHVDVKNIVNTSSYQLAPLVAEQYALPCLLLGNAALAIEPTAAQGLNHHIRQLEQIYNLEHWCPTTISRLSQKLQSDNHKLYHQMSYITGYGFINSLLKKHILSLPLPFIQDIIYDFGAGNDTP</sequence>
<dbReference type="Gene3D" id="3.50.50.60">
    <property type="entry name" value="FAD/NAD(P)-binding domain"/>
    <property type="match status" value="1"/>
</dbReference>
<dbReference type="Proteomes" id="UP001320768">
    <property type="component" value="Unassembled WGS sequence"/>
</dbReference>
<dbReference type="RefSeq" id="WP_258569210.1">
    <property type="nucleotide sequence ID" value="NZ_JAKUDN010000002.1"/>
</dbReference>
<dbReference type="PRINTS" id="PR00420">
    <property type="entry name" value="RNGMNOXGNASE"/>
</dbReference>
<comment type="caution">
    <text evidence="5">The sequence shown here is derived from an EMBL/GenBank/DDBJ whole genome shotgun (WGS) entry which is preliminary data.</text>
</comment>
<reference evidence="5 6" key="1">
    <citation type="journal article" date="2022" name="Nat. Microbiol.">
        <title>The microbiome of a bacterivorous marine choanoflagellate contains a resource-demanding obligate bacterial associate.</title>
        <authorList>
            <person name="Needham D.M."/>
            <person name="Poirier C."/>
            <person name="Bachy C."/>
            <person name="George E.E."/>
            <person name="Wilken S."/>
            <person name="Yung C.C.M."/>
            <person name="Limardo A.J."/>
            <person name="Morando M."/>
            <person name="Sudek L."/>
            <person name="Malmstrom R.R."/>
            <person name="Keeling P.J."/>
            <person name="Santoro A.E."/>
            <person name="Worden A.Z."/>
        </authorList>
    </citation>
    <scope>NUCLEOTIDE SEQUENCE [LARGE SCALE GENOMIC DNA]</scope>
    <source>
        <strain evidence="5 6">Comchoano-2</strain>
    </source>
</reference>
<keyword evidence="3" id="KW-0274">FAD</keyword>
<dbReference type="EMBL" id="JAKUDN010000002">
    <property type="protein sequence ID" value="MCP8352100.1"/>
    <property type="molecule type" value="Genomic_DNA"/>
</dbReference>